<dbReference type="PANTHER" id="PTHR30055">
    <property type="entry name" value="HTH-TYPE TRANSCRIPTIONAL REGULATOR RUTR"/>
    <property type="match status" value="1"/>
</dbReference>
<sequence length="209" mass="23009">MPALPQPRRVPRQSRSRALVDAILEATARVLTERGYAGTNTNLVAERAGVSVGSVYQYFPNKDSLITALHERHALDMQTAMDTVLAGAAPLGLRGKLAAIVHAWLAAHQVAPELHRVLEQEFPFFDAPPDQSPADQSIRHRIRQLLEDHRDEVAPPDRELATWMVLQTMESLIHAAVIPPGAPCPARQVEQAIVNMLTGYLCGSHTREV</sequence>
<dbReference type="InterPro" id="IPR001647">
    <property type="entry name" value="HTH_TetR"/>
</dbReference>
<keyword evidence="3" id="KW-0804">Transcription</keyword>
<keyword evidence="1" id="KW-0805">Transcription regulation</keyword>
<dbReference type="KEGG" id="cser:CCO03_11260"/>
<dbReference type="Proteomes" id="UP000196138">
    <property type="component" value="Chromosome"/>
</dbReference>
<dbReference type="Gene3D" id="1.10.357.10">
    <property type="entry name" value="Tetracycline Repressor, domain 2"/>
    <property type="match status" value="1"/>
</dbReference>
<evidence type="ECO:0000313" key="6">
    <source>
        <dbReference type="EMBL" id="ARU05188.1"/>
    </source>
</evidence>
<keyword evidence="2 4" id="KW-0238">DNA-binding</keyword>
<dbReference type="EMBL" id="CP021455">
    <property type="protein sequence ID" value="ARU05188.1"/>
    <property type="molecule type" value="Genomic_DNA"/>
</dbReference>
<dbReference type="PRINTS" id="PR00455">
    <property type="entry name" value="HTHTETR"/>
</dbReference>
<feature type="domain" description="HTH tetR-type" evidence="5">
    <location>
        <begin position="17"/>
        <end position="77"/>
    </location>
</feature>
<organism evidence="6 7">
    <name type="scientific">Comamonas serinivorans</name>
    <dbReference type="NCBI Taxonomy" id="1082851"/>
    <lineage>
        <taxon>Bacteria</taxon>
        <taxon>Pseudomonadati</taxon>
        <taxon>Pseudomonadota</taxon>
        <taxon>Betaproteobacteria</taxon>
        <taxon>Burkholderiales</taxon>
        <taxon>Comamonadaceae</taxon>
        <taxon>Comamonas</taxon>
    </lineage>
</organism>
<reference evidence="6 7" key="1">
    <citation type="submission" date="2017-05" db="EMBL/GenBank/DDBJ databases">
        <authorList>
            <person name="Song R."/>
            <person name="Chenine A.L."/>
            <person name="Ruprecht R.M."/>
        </authorList>
    </citation>
    <scope>NUCLEOTIDE SEQUENCE [LARGE SCALE GENOMIC DNA]</scope>
    <source>
        <strain evidence="6 7">DSM 26136</strain>
    </source>
</reference>
<dbReference type="AlphaFoldDB" id="A0A1Y0EP04"/>
<evidence type="ECO:0000256" key="4">
    <source>
        <dbReference type="PROSITE-ProRule" id="PRU00335"/>
    </source>
</evidence>
<dbReference type="SUPFAM" id="SSF46689">
    <property type="entry name" value="Homeodomain-like"/>
    <property type="match status" value="1"/>
</dbReference>
<dbReference type="PROSITE" id="PS50977">
    <property type="entry name" value="HTH_TETR_2"/>
    <property type="match status" value="1"/>
</dbReference>
<accession>A0A1Y0EP04</accession>
<dbReference type="Pfam" id="PF00440">
    <property type="entry name" value="TetR_N"/>
    <property type="match status" value="1"/>
</dbReference>
<evidence type="ECO:0000256" key="1">
    <source>
        <dbReference type="ARBA" id="ARBA00023015"/>
    </source>
</evidence>
<dbReference type="OrthoDB" id="9816320at2"/>
<evidence type="ECO:0000256" key="2">
    <source>
        <dbReference type="ARBA" id="ARBA00023125"/>
    </source>
</evidence>
<evidence type="ECO:0000259" key="5">
    <source>
        <dbReference type="PROSITE" id="PS50977"/>
    </source>
</evidence>
<name>A0A1Y0EP04_9BURK</name>
<dbReference type="InterPro" id="IPR041669">
    <property type="entry name" value="TetR_C_15"/>
</dbReference>
<keyword evidence="7" id="KW-1185">Reference proteome</keyword>
<dbReference type="PANTHER" id="PTHR30055:SF234">
    <property type="entry name" value="HTH-TYPE TRANSCRIPTIONAL REGULATOR BETI"/>
    <property type="match status" value="1"/>
</dbReference>
<proteinExistence type="predicted"/>
<evidence type="ECO:0000256" key="3">
    <source>
        <dbReference type="ARBA" id="ARBA00023163"/>
    </source>
</evidence>
<dbReference type="GO" id="GO:0000976">
    <property type="term" value="F:transcription cis-regulatory region binding"/>
    <property type="evidence" value="ECO:0007669"/>
    <property type="project" value="TreeGrafter"/>
</dbReference>
<dbReference type="InterPro" id="IPR050109">
    <property type="entry name" value="HTH-type_TetR-like_transc_reg"/>
</dbReference>
<feature type="DNA-binding region" description="H-T-H motif" evidence="4">
    <location>
        <begin position="40"/>
        <end position="59"/>
    </location>
</feature>
<protein>
    <submittedName>
        <fullName evidence="6">TetR family transcriptional regulator</fullName>
    </submittedName>
</protein>
<dbReference type="GO" id="GO:0003700">
    <property type="term" value="F:DNA-binding transcription factor activity"/>
    <property type="evidence" value="ECO:0007669"/>
    <property type="project" value="TreeGrafter"/>
</dbReference>
<dbReference type="InterPro" id="IPR009057">
    <property type="entry name" value="Homeodomain-like_sf"/>
</dbReference>
<dbReference type="RefSeq" id="WP_087281099.1">
    <property type="nucleotide sequence ID" value="NZ_CP021455.1"/>
</dbReference>
<evidence type="ECO:0000313" key="7">
    <source>
        <dbReference type="Proteomes" id="UP000196138"/>
    </source>
</evidence>
<dbReference type="Pfam" id="PF17918">
    <property type="entry name" value="TetR_C_15"/>
    <property type="match status" value="1"/>
</dbReference>
<gene>
    <name evidence="6" type="ORF">CCO03_11260</name>
</gene>